<dbReference type="Gene3D" id="1.10.510.10">
    <property type="entry name" value="Transferase(Phosphotransferase) domain 1"/>
    <property type="match status" value="1"/>
</dbReference>
<dbReference type="InterPro" id="IPR008271">
    <property type="entry name" value="Ser/Thr_kinase_AS"/>
</dbReference>
<dbReference type="AlphaFoldDB" id="A0A8T0I3T2"/>
<reference evidence="2" key="1">
    <citation type="submission" date="2020-06" db="EMBL/GenBank/DDBJ databases">
        <title>WGS assembly of Ceratodon purpureus strain R40.</title>
        <authorList>
            <person name="Carey S.B."/>
            <person name="Jenkins J."/>
            <person name="Shu S."/>
            <person name="Lovell J.T."/>
            <person name="Sreedasyam A."/>
            <person name="Maumus F."/>
            <person name="Tiley G.P."/>
            <person name="Fernandez-Pozo N."/>
            <person name="Barry K."/>
            <person name="Chen C."/>
            <person name="Wang M."/>
            <person name="Lipzen A."/>
            <person name="Daum C."/>
            <person name="Saski C.A."/>
            <person name="Payton A.C."/>
            <person name="Mcbreen J.C."/>
            <person name="Conrad R.E."/>
            <person name="Kollar L.M."/>
            <person name="Olsson S."/>
            <person name="Huttunen S."/>
            <person name="Landis J.B."/>
            <person name="Wickett N.J."/>
            <person name="Johnson M.G."/>
            <person name="Rensing S.A."/>
            <person name="Grimwood J."/>
            <person name="Schmutz J."/>
            <person name="Mcdaniel S.F."/>
        </authorList>
    </citation>
    <scope>NUCLEOTIDE SEQUENCE</scope>
    <source>
        <strain evidence="2">R40</strain>
    </source>
</reference>
<name>A0A8T0I3T2_CERPU</name>
<dbReference type="GO" id="GO:0005524">
    <property type="term" value="F:ATP binding"/>
    <property type="evidence" value="ECO:0007669"/>
    <property type="project" value="InterPro"/>
</dbReference>
<organism evidence="2 3">
    <name type="scientific">Ceratodon purpureus</name>
    <name type="common">Fire moss</name>
    <name type="synonym">Dicranum purpureum</name>
    <dbReference type="NCBI Taxonomy" id="3225"/>
    <lineage>
        <taxon>Eukaryota</taxon>
        <taxon>Viridiplantae</taxon>
        <taxon>Streptophyta</taxon>
        <taxon>Embryophyta</taxon>
        <taxon>Bryophyta</taxon>
        <taxon>Bryophytina</taxon>
        <taxon>Bryopsida</taxon>
        <taxon>Dicranidae</taxon>
        <taxon>Pseudoditrichales</taxon>
        <taxon>Ditrichaceae</taxon>
        <taxon>Ceratodon</taxon>
    </lineage>
</organism>
<comment type="caution">
    <text evidence="2">The sequence shown here is derived from an EMBL/GenBank/DDBJ whole genome shotgun (WGS) entry which is preliminary data.</text>
</comment>
<sequence length="61" mass="7217">MWHIAIGMRDVQNHNILHRDLKAANVLTEQNSRWRHLDCLETNLNRLDCTLIRLASRLSCH</sequence>
<evidence type="ECO:0000313" key="3">
    <source>
        <dbReference type="Proteomes" id="UP000822688"/>
    </source>
</evidence>
<feature type="domain" description="Protein kinase" evidence="1">
    <location>
        <begin position="1"/>
        <end position="61"/>
    </location>
</feature>
<keyword evidence="3" id="KW-1185">Reference proteome</keyword>
<evidence type="ECO:0000313" key="2">
    <source>
        <dbReference type="EMBL" id="KAG0577263.1"/>
    </source>
</evidence>
<dbReference type="PROSITE" id="PS50011">
    <property type="entry name" value="PROTEIN_KINASE_DOM"/>
    <property type="match status" value="1"/>
</dbReference>
<dbReference type="PROSITE" id="PS00108">
    <property type="entry name" value="PROTEIN_KINASE_ST"/>
    <property type="match status" value="1"/>
</dbReference>
<dbReference type="Proteomes" id="UP000822688">
    <property type="component" value="Chromosome 5"/>
</dbReference>
<evidence type="ECO:0000259" key="1">
    <source>
        <dbReference type="PROSITE" id="PS50011"/>
    </source>
</evidence>
<accession>A0A8T0I3T2</accession>
<gene>
    <name evidence="2" type="ORF">KC19_5G143200</name>
</gene>
<dbReference type="EMBL" id="CM026425">
    <property type="protein sequence ID" value="KAG0577263.1"/>
    <property type="molecule type" value="Genomic_DNA"/>
</dbReference>
<dbReference type="SUPFAM" id="SSF56112">
    <property type="entry name" value="Protein kinase-like (PK-like)"/>
    <property type="match status" value="1"/>
</dbReference>
<proteinExistence type="predicted"/>
<dbReference type="InterPro" id="IPR011009">
    <property type="entry name" value="Kinase-like_dom_sf"/>
</dbReference>
<protein>
    <recommendedName>
        <fullName evidence="1">Protein kinase domain-containing protein</fullName>
    </recommendedName>
</protein>
<dbReference type="GO" id="GO:0004672">
    <property type="term" value="F:protein kinase activity"/>
    <property type="evidence" value="ECO:0007669"/>
    <property type="project" value="InterPro"/>
</dbReference>
<dbReference type="InterPro" id="IPR000719">
    <property type="entry name" value="Prot_kinase_dom"/>
</dbReference>